<evidence type="ECO:0000313" key="1">
    <source>
        <dbReference type="EMBL" id="KAJ0039641.1"/>
    </source>
</evidence>
<keyword evidence="2" id="KW-1185">Reference proteome</keyword>
<sequence>MGFVLSFMFCQKLPSLSCFLFVLLIISSTQMGFKAEGRVNLKSFDSSQSGQRVEDDKAFLGAQIGSRPPKCDIKCRSCGHCEAIQVPANPAQNGKKNSSSVAYNVANARGDDTTNYKPMSWKCKCGKYIFNP</sequence>
<reference evidence="2" key="1">
    <citation type="journal article" date="2023" name="G3 (Bethesda)">
        <title>Genome assembly and association tests identify interacting loci associated with vigor, precocity, and sex in interspecific pistachio rootstocks.</title>
        <authorList>
            <person name="Palmer W."/>
            <person name="Jacygrad E."/>
            <person name="Sagayaradj S."/>
            <person name="Cavanaugh K."/>
            <person name="Han R."/>
            <person name="Bertier L."/>
            <person name="Beede B."/>
            <person name="Kafkas S."/>
            <person name="Golino D."/>
            <person name="Preece J."/>
            <person name="Michelmore R."/>
        </authorList>
    </citation>
    <scope>NUCLEOTIDE SEQUENCE [LARGE SCALE GENOMIC DNA]</scope>
</reference>
<gene>
    <name evidence="1" type="ORF">Pint_27820</name>
</gene>
<dbReference type="Proteomes" id="UP001163603">
    <property type="component" value="Chromosome 5"/>
</dbReference>
<accession>A0ACC0YPX7</accession>
<organism evidence="1 2">
    <name type="scientific">Pistacia integerrima</name>
    <dbReference type="NCBI Taxonomy" id="434235"/>
    <lineage>
        <taxon>Eukaryota</taxon>
        <taxon>Viridiplantae</taxon>
        <taxon>Streptophyta</taxon>
        <taxon>Embryophyta</taxon>
        <taxon>Tracheophyta</taxon>
        <taxon>Spermatophyta</taxon>
        <taxon>Magnoliopsida</taxon>
        <taxon>eudicotyledons</taxon>
        <taxon>Gunneridae</taxon>
        <taxon>Pentapetalae</taxon>
        <taxon>rosids</taxon>
        <taxon>malvids</taxon>
        <taxon>Sapindales</taxon>
        <taxon>Anacardiaceae</taxon>
        <taxon>Pistacia</taxon>
    </lineage>
</organism>
<name>A0ACC0YPX7_9ROSI</name>
<evidence type="ECO:0000313" key="2">
    <source>
        <dbReference type="Proteomes" id="UP001163603"/>
    </source>
</evidence>
<proteinExistence type="predicted"/>
<dbReference type="EMBL" id="CM047740">
    <property type="protein sequence ID" value="KAJ0039641.1"/>
    <property type="molecule type" value="Genomic_DNA"/>
</dbReference>
<comment type="caution">
    <text evidence="1">The sequence shown here is derived from an EMBL/GenBank/DDBJ whole genome shotgun (WGS) entry which is preliminary data.</text>
</comment>
<protein>
    <submittedName>
        <fullName evidence="1">Uncharacterized protein</fullName>
    </submittedName>
</protein>